<feature type="coiled-coil region" evidence="1">
    <location>
        <begin position="170"/>
        <end position="197"/>
    </location>
</feature>
<feature type="signal peptide" evidence="3">
    <location>
        <begin position="1"/>
        <end position="27"/>
    </location>
</feature>
<keyword evidence="7" id="KW-1185">Reference proteome</keyword>
<dbReference type="InterPro" id="IPR025554">
    <property type="entry name" value="DUF4140"/>
</dbReference>
<name>A0ABT3H7A1_9HYPH</name>
<dbReference type="Pfam" id="PF13598">
    <property type="entry name" value="DUF4139"/>
    <property type="match status" value="1"/>
</dbReference>
<evidence type="ECO:0000259" key="5">
    <source>
        <dbReference type="Pfam" id="PF13600"/>
    </source>
</evidence>
<protein>
    <submittedName>
        <fullName evidence="6">Uncharacterized protein (TIGR02231 family)</fullName>
    </submittedName>
</protein>
<dbReference type="EMBL" id="JAOQNS010000001">
    <property type="protein sequence ID" value="MCW2306209.1"/>
    <property type="molecule type" value="Genomic_DNA"/>
</dbReference>
<dbReference type="InterPro" id="IPR011935">
    <property type="entry name" value="CHP02231"/>
</dbReference>
<evidence type="ECO:0000313" key="7">
    <source>
        <dbReference type="Proteomes" id="UP001209755"/>
    </source>
</evidence>
<dbReference type="RefSeq" id="WP_264599870.1">
    <property type="nucleotide sequence ID" value="NZ_JAOQNS010000001.1"/>
</dbReference>
<feature type="region of interest" description="Disordered" evidence="2">
    <location>
        <begin position="499"/>
        <end position="520"/>
    </location>
</feature>
<organism evidence="6 7">
    <name type="scientific">Rhodobium gokarnense</name>
    <dbReference type="NCBI Taxonomy" id="364296"/>
    <lineage>
        <taxon>Bacteria</taxon>
        <taxon>Pseudomonadati</taxon>
        <taxon>Pseudomonadota</taxon>
        <taxon>Alphaproteobacteria</taxon>
        <taxon>Hyphomicrobiales</taxon>
        <taxon>Rhodobiaceae</taxon>
        <taxon>Rhodobium</taxon>
    </lineage>
</organism>
<dbReference type="PANTHER" id="PTHR31005:SF8">
    <property type="entry name" value="DUF4139 DOMAIN-CONTAINING PROTEIN"/>
    <property type="match status" value="1"/>
</dbReference>
<feature type="domain" description="DUF4139" evidence="4">
    <location>
        <begin position="225"/>
        <end position="550"/>
    </location>
</feature>
<keyword evidence="3" id="KW-0732">Signal</keyword>
<dbReference type="NCBIfam" id="TIGR02231">
    <property type="entry name" value="mucoidy inhibitor MuiA family protein"/>
    <property type="match status" value="1"/>
</dbReference>
<gene>
    <name evidence="6" type="ORF">M2319_000525</name>
</gene>
<evidence type="ECO:0000256" key="3">
    <source>
        <dbReference type="SAM" id="SignalP"/>
    </source>
</evidence>
<accession>A0ABT3H7A1</accession>
<evidence type="ECO:0000256" key="1">
    <source>
        <dbReference type="SAM" id="Coils"/>
    </source>
</evidence>
<dbReference type="InterPro" id="IPR037291">
    <property type="entry name" value="DUF4139"/>
</dbReference>
<evidence type="ECO:0000259" key="4">
    <source>
        <dbReference type="Pfam" id="PF13598"/>
    </source>
</evidence>
<dbReference type="Pfam" id="PF13600">
    <property type="entry name" value="DUF4140"/>
    <property type="match status" value="1"/>
</dbReference>
<dbReference type="PANTHER" id="PTHR31005">
    <property type="entry name" value="DUF4139 DOMAIN-CONTAINING PROTEIN"/>
    <property type="match status" value="1"/>
</dbReference>
<feature type="domain" description="DUF4140" evidence="5">
    <location>
        <begin position="39"/>
        <end position="135"/>
    </location>
</feature>
<feature type="compositionally biased region" description="Basic and acidic residues" evidence="2">
    <location>
        <begin position="499"/>
        <end position="511"/>
    </location>
</feature>
<sequence>MKPIGIFAATLLVAAMGTGTALPPAWAADVTAPSRIAQVEVYPDGATVARDATAAVPAGESVIVLENLPLSLDPDSVRVEAEATAGLEIVSVDMRRMMPKPHDVPGEIGARIEVLKRERQAVEDAIATANEQIRFVRNIVSEAPKQLFDLKGERPAPDWSEMLGKFGTSLSTLRETVRASTVRLQEIKDEIARLQDQQDESFPEAKPTYQARISVVADTAADAALTLRYAAAGAVWRPVYDARLSLDGEAPSLELVRRAVVTQATGEDWTDAELTLSTARPGGRAEAPELSPLIVRIAPKPRPVPVAQSRKTMRMFADNEMAEAAPMEAPAGGAMVRAMPATERAAALETRGFDLVYRIPGRTSIVGDGTPKTLKIGSDTISPELVVRSVPVLDPTAYLTVRFDNEGAGPILPGEVQLFRDGVFVGKGGIGFIAPKEEVAFGFGADPAVVVERITLEKSEGERGMLSTDKIDQRRYRITVTNRHDRTMRMEIDDRLPQSENEKIEVERASDTTEPTTTDVDGRRGVVRWAFDLDAGKAREILIGYTVRWPDDERIMWNDGPVR</sequence>
<evidence type="ECO:0000313" key="6">
    <source>
        <dbReference type="EMBL" id="MCW2306209.1"/>
    </source>
</evidence>
<reference evidence="7" key="1">
    <citation type="submission" date="2023-07" db="EMBL/GenBank/DDBJ databases">
        <title>Genome sequencing of Purple Non-Sulfur Bacteria from various extreme environments.</title>
        <authorList>
            <person name="Mayer M."/>
        </authorList>
    </citation>
    <scope>NUCLEOTIDE SEQUENCE [LARGE SCALE GENOMIC DNA]</scope>
    <source>
        <strain evidence="7">DSM 17935</strain>
    </source>
</reference>
<dbReference type="Proteomes" id="UP001209755">
    <property type="component" value="Unassembled WGS sequence"/>
</dbReference>
<feature type="chain" id="PRO_5046625356" evidence="3">
    <location>
        <begin position="28"/>
        <end position="563"/>
    </location>
</feature>
<keyword evidence="1" id="KW-0175">Coiled coil</keyword>
<comment type="caution">
    <text evidence="6">The sequence shown here is derived from an EMBL/GenBank/DDBJ whole genome shotgun (WGS) entry which is preliminary data.</text>
</comment>
<evidence type="ECO:0000256" key="2">
    <source>
        <dbReference type="SAM" id="MobiDB-lite"/>
    </source>
</evidence>
<proteinExistence type="predicted"/>